<evidence type="ECO:0000256" key="3">
    <source>
        <dbReference type="ARBA" id="ARBA00022630"/>
    </source>
</evidence>
<protein>
    <submittedName>
        <fullName evidence="8">CoA-disulfide reductase</fullName>
        <ecNumber evidence="8">1.8.1.14</ecNumber>
    </submittedName>
</protein>
<evidence type="ECO:0000256" key="5">
    <source>
        <dbReference type="ARBA" id="ARBA00023002"/>
    </source>
</evidence>
<dbReference type="GeneID" id="33940483"/>
<dbReference type="AlphaFoldDB" id="A0A076LS96"/>
<dbReference type="SUPFAM" id="SSF51905">
    <property type="entry name" value="FAD/NAD(P)-binding domain"/>
    <property type="match status" value="2"/>
</dbReference>
<feature type="domain" description="Rhodanese" evidence="7">
    <location>
        <begin position="464"/>
        <end position="548"/>
    </location>
</feature>
<evidence type="ECO:0000256" key="1">
    <source>
        <dbReference type="ARBA" id="ARBA00001974"/>
    </source>
</evidence>
<evidence type="ECO:0000313" key="9">
    <source>
        <dbReference type="Proteomes" id="UP000028681"/>
    </source>
</evidence>
<dbReference type="PRINTS" id="PR00368">
    <property type="entry name" value="FADPNR"/>
</dbReference>
<dbReference type="Pfam" id="PF00581">
    <property type="entry name" value="Rhodanese"/>
    <property type="match status" value="1"/>
</dbReference>
<dbReference type="Gene3D" id="3.40.250.10">
    <property type="entry name" value="Rhodanese-like domain"/>
    <property type="match status" value="1"/>
</dbReference>
<dbReference type="InterPro" id="IPR036873">
    <property type="entry name" value="Rhodanese-like_dom_sf"/>
</dbReference>
<dbReference type="InterPro" id="IPR050260">
    <property type="entry name" value="FAD-bd_OxRdtase"/>
</dbReference>
<comment type="cofactor">
    <cofactor evidence="1">
        <name>FAD</name>
        <dbReference type="ChEBI" id="CHEBI:57692"/>
    </cofactor>
</comment>
<keyword evidence="6" id="KW-0676">Redox-active center</keyword>
<accession>A0A076LS96</accession>
<keyword evidence="4" id="KW-0274">FAD</keyword>
<dbReference type="InterPro" id="IPR001763">
    <property type="entry name" value="Rhodanese-like_dom"/>
</dbReference>
<evidence type="ECO:0000256" key="2">
    <source>
        <dbReference type="ARBA" id="ARBA00009130"/>
    </source>
</evidence>
<evidence type="ECO:0000256" key="6">
    <source>
        <dbReference type="ARBA" id="ARBA00023284"/>
    </source>
</evidence>
<name>A0A076LS96_9GAMM</name>
<dbReference type="InterPro" id="IPR004099">
    <property type="entry name" value="Pyr_nucl-diS_OxRdtase_dimer"/>
</dbReference>
<dbReference type="PROSITE" id="PS50206">
    <property type="entry name" value="RHODANESE_3"/>
    <property type="match status" value="1"/>
</dbReference>
<evidence type="ECO:0000259" key="7">
    <source>
        <dbReference type="PROSITE" id="PS50206"/>
    </source>
</evidence>
<gene>
    <name evidence="8" type="ORF">ETEE_2994</name>
</gene>
<dbReference type="InterPro" id="IPR036188">
    <property type="entry name" value="FAD/NAD-bd_sf"/>
</dbReference>
<dbReference type="EMBL" id="CP006664">
    <property type="protein sequence ID" value="AIJ09423.1"/>
    <property type="molecule type" value="Genomic_DNA"/>
</dbReference>
<dbReference type="SMART" id="SM00450">
    <property type="entry name" value="RHOD"/>
    <property type="match status" value="1"/>
</dbReference>
<dbReference type="Gene3D" id="3.50.50.60">
    <property type="entry name" value="FAD/NAD(P)-binding domain"/>
    <property type="match status" value="2"/>
</dbReference>
<dbReference type="Pfam" id="PF07992">
    <property type="entry name" value="Pyr_redox_2"/>
    <property type="match status" value="1"/>
</dbReference>
<dbReference type="KEGG" id="ete:ETEE_2994"/>
<evidence type="ECO:0000313" key="8">
    <source>
        <dbReference type="EMBL" id="AIJ09423.1"/>
    </source>
</evidence>
<dbReference type="RefSeq" id="WP_034163602.1">
    <property type="nucleotide sequence ID" value="NZ_CP006664.1"/>
</dbReference>
<dbReference type="HOGENOM" id="CLU_003291_1_2_6"/>
<dbReference type="PANTHER" id="PTHR43429">
    <property type="entry name" value="PYRIDINE NUCLEOTIDE-DISULFIDE OXIDOREDUCTASE DOMAIN-CONTAINING"/>
    <property type="match status" value="1"/>
</dbReference>
<comment type="similarity">
    <text evidence="2">Belongs to the class-III pyridine nucleotide-disulfide oxidoreductase family.</text>
</comment>
<reference evidence="8 9" key="1">
    <citation type="journal article" date="2012" name="PLoS ONE">
        <title>Edwardsiella comparative phylogenomics reveal the new intra/inter-species taxonomic relationships, virulence evolution and niche adaptation mechanisms.</title>
        <authorList>
            <person name="Yang M."/>
            <person name="Lv Y."/>
            <person name="Xiao J."/>
            <person name="Wu H."/>
            <person name="Zheng H."/>
            <person name="Liu Q."/>
            <person name="Zhang Y."/>
            <person name="Wang Q."/>
        </authorList>
    </citation>
    <scope>NUCLEOTIDE SEQUENCE [LARGE SCALE GENOMIC DNA]</scope>
    <source>
        <strain evidence="9">080813</strain>
    </source>
</reference>
<proteinExistence type="inferred from homology"/>
<dbReference type="SUPFAM" id="SSF55424">
    <property type="entry name" value="FAD/NAD-linked reductases, dimerisation (C-terminal) domain"/>
    <property type="match status" value="1"/>
</dbReference>
<dbReference type="Pfam" id="PF02852">
    <property type="entry name" value="Pyr_redox_dim"/>
    <property type="match status" value="1"/>
</dbReference>
<dbReference type="EC" id="1.8.1.14" evidence="8"/>
<dbReference type="Proteomes" id="UP000028681">
    <property type="component" value="Chromosome"/>
</dbReference>
<organism evidence="8 9">
    <name type="scientific">Edwardsiella anguillarum ET080813</name>
    <dbReference type="NCBI Taxonomy" id="667120"/>
    <lineage>
        <taxon>Bacteria</taxon>
        <taxon>Pseudomonadati</taxon>
        <taxon>Pseudomonadota</taxon>
        <taxon>Gammaproteobacteria</taxon>
        <taxon>Enterobacterales</taxon>
        <taxon>Hafniaceae</taxon>
        <taxon>Edwardsiella</taxon>
    </lineage>
</organism>
<dbReference type="PRINTS" id="PR00411">
    <property type="entry name" value="PNDRDTASEI"/>
</dbReference>
<keyword evidence="3" id="KW-0285">Flavoprotein</keyword>
<dbReference type="InterPro" id="IPR016156">
    <property type="entry name" value="FAD/NAD-linked_Rdtase_dimer_sf"/>
</dbReference>
<keyword evidence="5 8" id="KW-0560">Oxidoreductase</keyword>
<dbReference type="SUPFAM" id="SSF52821">
    <property type="entry name" value="Rhodanese/Cell cycle control phosphatase"/>
    <property type="match status" value="1"/>
</dbReference>
<evidence type="ECO:0000256" key="4">
    <source>
        <dbReference type="ARBA" id="ARBA00022827"/>
    </source>
</evidence>
<dbReference type="PANTHER" id="PTHR43429:SF1">
    <property type="entry name" value="NAD(P)H SULFUR OXIDOREDUCTASE (COA-DEPENDENT)"/>
    <property type="match status" value="1"/>
</dbReference>
<sequence>MKIVIVGGVAGGASAAVRARRLSETAQIIVLERGEYASFANCGLPYHIGGEIPQRDSLLLRTPQDFRQRFNVEVRVRHEVLSIDPQGKTVEVRDSASGKTYRESYDRLLLSSGAAPLVPPLPGATSPGVFTLRSINDMDAILAHIAARAPQHATVVGGGFIGLEVAEALRQRGLAVTLLEMGPQVMMPVDGEMAVPLHQTLRRHGVDLRLRTALQAIAADGEGMALTLSDGSVLQSGLVIMAIGVRPESRLAQDAGLALGASGGIWVDSAMHTSAADIYAVGDAVEAPPFDDAMPPLVPLAGPANRQGRIAADTMLGRDSRYRGSQAAAVCKVFDMTVASVGLSEKLLQRQQRGYEKVYVHGPNHAGYYPHATPISLKLLFDPTDGAILGAQAIGQEGVDKRIDVISVAQRAGLKVEDLEHLELCYAPPYNSARDLVNQAGMLAANVCCGDTAICHVVDVLQRDPAHQCLLDIRTPQELKAHGSYPQALHIPLDALRERLNDLPRDKEILIGCQSGLRGHVAYRMLVQHGFRARNLSGGYITFARTLAAQA</sequence>
<dbReference type="GO" id="GO:0050451">
    <property type="term" value="F:CoA-disulfide reductase (NADPH) activity"/>
    <property type="evidence" value="ECO:0007669"/>
    <property type="project" value="UniProtKB-EC"/>
</dbReference>
<dbReference type="InterPro" id="IPR023753">
    <property type="entry name" value="FAD/NAD-binding_dom"/>
</dbReference>